<dbReference type="RefSeq" id="WP_009453262.1">
    <property type="nucleotide sequence ID" value="NZ_JH660672.1"/>
</dbReference>
<feature type="transmembrane region" description="Helical" evidence="1">
    <location>
        <begin position="21"/>
        <end position="47"/>
    </location>
</feature>
<keyword evidence="1" id="KW-0472">Membrane</keyword>
<dbReference type="PROSITE" id="PS00409">
    <property type="entry name" value="PROKAR_NTER_METHYL"/>
    <property type="match status" value="1"/>
</dbReference>
<dbReference type="EMBL" id="JH660672">
    <property type="protein sequence ID" value="EIM31663.1"/>
    <property type="molecule type" value="Genomic_DNA"/>
</dbReference>
<dbReference type="Pfam" id="PF16074">
    <property type="entry name" value="PilW"/>
    <property type="match status" value="1"/>
</dbReference>
<reference evidence="2 3" key="1">
    <citation type="submission" date="2012-04" db="EMBL/GenBank/DDBJ databases">
        <title>Improved High-Quality Draft sequence of Leptothrix ochracea L12.</title>
        <authorList>
            <consortium name="US DOE Joint Genome Institute"/>
            <person name="Lucas S."/>
            <person name="Han J."/>
            <person name="Lapidus A."/>
            <person name="Cheng J.-F."/>
            <person name="Goodwin L."/>
            <person name="Pitluck S."/>
            <person name="Peters L."/>
            <person name="Zeytun A."/>
            <person name="Detter J.C."/>
            <person name="Han C."/>
            <person name="Tapia R."/>
            <person name="Land M."/>
            <person name="Hauser L."/>
            <person name="Kyrpides N."/>
            <person name="Ivanova N."/>
            <person name="Pagani I."/>
            <person name="Stepanauskas R."/>
            <person name="Masland D."/>
            <person name="Poulton N."/>
            <person name="Emerson D."/>
            <person name="Fleming E."/>
            <person name="Woyke T."/>
        </authorList>
    </citation>
    <scope>NUCLEOTIDE SEQUENCE [LARGE SCALE GENOMIC DNA]</scope>
    <source>
        <strain evidence="2 3">L12</strain>
    </source>
</reference>
<dbReference type="OrthoDB" id="8533459at2"/>
<protein>
    <submittedName>
        <fullName evidence="2">Prepilin-type N-terminal cleavage/methylation domain-containing protein</fullName>
    </submittedName>
</protein>
<evidence type="ECO:0000313" key="2">
    <source>
        <dbReference type="EMBL" id="EIM31663.1"/>
    </source>
</evidence>
<keyword evidence="3" id="KW-1185">Reference proteome</keyword>
<accession>I4Z621</accession>
<dbReference type="Proteomes" id="UP000053899">
    <property type="component" value="Unassembled WGS sequence"/>
</dbReference>
<name>I4Z621_9BURK</name>
<dbReference type="InterPro" id="IPR032092">
    <property type="entry name" value="PilW"/>
</dbReference>
<dbReference type="AlphaFoldDB" id="I4Z621"/>
<dbReference type="InterPro" id="IPR012902">
    <property type="entry name" value="N_methyl_site"/>
</dbReference>
<evidence type="ECO:0000256" key="1">
    <source>
        <dbReference type="SAM" id="Phobius"/>
    </source>
</evidence>
<gene>
    <name evidence="2" type="ORF">LepocDRAFT_00003970</name>
</gene>
<evidence type="ECO:0000313" key="3">
    <source>
        <dbReference type="Proteomes" id="UP000053899"/>
    </source>
</evidence>
<dbReference type="GeneID" id="92352094"/>
<sequence>MHRHRLLSRTPQHSLRRIQGFSLIELMVGMTIGLLTVLIIAQVALVYEGQKRTTTSGSDAQVSGALALQTLQREIQTSGYGLTSGGTVGCTEIHGKRNGVDYLQPMAPVIITDGANGQPDSLRVLSSSGASISLPIRVFGEHRRDDTSFRIDQNTGLGTRQGDLMLAVPTKEIGTTQFAPSWCTLFTVSKDPTNNTIEHKTDAAWPWNQDPTTTAFPGNVDADISYAAGSHLIDLGVLVDHLYDIRDAANGSAARSLRLQTFDSTTGNTTATDLFANIVNLQAVYGRDTNADLQADVWTATPPANAAEWAQVIAIRIALAARSDQPEKDIVTTLAPTWHPDGITPTDLRVDNTPDWQHFRYKIFEVVVPLRNMLWQS</sequence>
<keyword evidence="1" id="KW-0812">Transmembrane</keyword>
<dbReference type="HOGENOM" id="CLU_059334_0_0_4"/>
<dbReference type="NCBIfam" id="TIGR02532">
    <property type="entry name" value="IV_pilin_GFxxxE"/>
    <property type="match status" value="1"/>
</dbReference>
<dbReference type="GO" id="GO:0043683">
    <property type="term" value="P:type IV pilus assembly"/>
    <property type="evidence" value="ECO:0007669"/>
    <property type="project" value="InterPro"/>
</dbReference>
<organism evidence="2 3">
    <name type="scientific">Leptothrix ochracea L12</name>
    <dbReference type="NCBI Taxonomy" id="735332"/>
    <lineage>
        <taxon>Bacteria</taxon>
        <taxon>Pseudomonadati</taxon>
        <taxon>Pseudomonadota</taxon>
        <taxon>Betaproteobacteria</taxon>
        <taxon>Burkholderiales</taxon>
        <taxon>Sphaerotilaceae</taxon>
        <taxon>Leptothrix</taxon>
    </lineage>
</organism>
<keyword evidence="1" id="KW-1133">Transmembrane helix</keyword>
<proteinExistence type="predicted"/>
<dbReference type="Pfam" id="PF07963">
    <property type="entry name" value="N_methyl"/>
    <property type="match status" value="1"/>
</dbReference>